<protein>
    <recommendedName>
        <fullName evidence="9">Major facilitator superfamily (MFS) profile domain-containing protein</fullName>
    </recommendedName>
</protein>
<reference evidence="10 11" key="1">
    <citation type="journal article" date="2015" name="Genome Biol. Evol.">
        <title>The genome of winter moth (Operophtera brumata) provides a genomic perspective on sexual dimorphism and phenology.</title>
        <authorList>
            <person name="Derks M.F."/>
            <person name="Smit S."/>
            <person name="Salis L."/>
            <person name="Schijlen E."/>
            <person name="Bossers A."/>
            <person name="Mateman C."/>
            <person name="Pijl A.S."/>
            <person name="de Ridder D."/>
            <person name="Groenen M.A."/>
            <person name="Visser M.E."/>
            <person name="Megens H.J."/>
        </authorList>
    </citation>
    <scope>NUCLEOTIDE SEQUENCE [LARGE SCALE GENOMIC DNA]</scope>
    <source>
        <strain evidence="10">WM2013NL</strain>
        <tissue evidence="10">Head and thorax</tissue>
    </source>
</reference>
<feature type="non-terminal residue" evidence="10">
    <location>
        <position position="1"/>
    </location>
</feature>
<comment type="caution">
    <text evidence="10">The sequence shown here is derived from an EMBL/GenBank/DDBJ whole genome shotgun (WGS) entry which is preliminary data.</text>
</comment>
<keyword evidence="3" id="KW-1003">Cell membrane</keyword>
<dbReference type="Pfam" id="PF00083">
    <property type="entry name" value="Sugar_tr"/>
    <property type="match status" value="1"/>
</dbReference>
<dbReference type="PROSITE" id="PS50850">
    <property type="entry name" value="MFS"/>
    <property type="match status" value="1"/>
</dbReference>
<feature type="transmembrane region" description="Helical" evidence="8">
    <location>
        <begin position="79"/>
        <end position="97"/>
    </location>
</feature>
<proteinExistence type="predicted"/>
<dbReference type="InterPro" id="IPR036259">
    <property type="entry name" value="MFS_trans_sf"/>
</dbReference>
<feature type="domain" description="Major facilitator superfamily (MFS) profile" evidence="9">
    <location>
        <begin position="1"/>
        <end position="432"/>
    </location>
</feature>
<dbReference type="PROSITE" id="PS00217">
    <property type="entry name" value="SUGAR_TRANSPORT_2"/>
    <property type="match status" value="1"/>
</dbReference>
<keyword evidence="7 8" id="KW-0472">Membrane</keyword>
<dbReference type="EMBL" id="JTDY01002524">
    <property type="protein sequence ID" value="KOB71243.1"/>
    <property type="molecule type" value="Genomic_DNA"/>
</dbReference>
<dbReference type="PANTHER" id="PTHR48021">
    <property type="match status" value="1"/>
</dbReference>
<keyword evidence="6 8" id="KW-1133">Transmembrane helix</keyword>
<dbReference type="GO" id="GO:0005886">
    <property type="term" value="C:plasma membrane"/>
    <property type="evidence" value="ECO:0007669"/>
    <property type="project" value="UniProtKB-SubCell"/>
</dbReference>
<feature type="transmembrane region" description="Helical" evidence="8">
    <location>
        <begin position="139"/>
        <end position="159"/>
    </location>
</feature>
<feature type="transmembrane region" description="Helical" evidence="8">
    <location>
        <begin position="306"/>
        <end position="327"/>
    </location>
</feature>
<evidence type="ECO:0000256" key="4">
    <source>
        <dbReference type="ARBA" id="ARBA00022597"/>
    </source>
</evidence>
<evidence type="ECO:0000256" key="6">
    <source>
        <dbReference type="ARBA" id="ARBA00022989"/>
    </source>
</evidence>
<evidence type="ECO:0000256" key="7">
    <source>
        <dbReference type="ARBA" id="ARBA00023136"/>
    </source>
</evidence>
<dbReference type="FunFam" id="1.20.1250.20:FF:000218">
    <property type="entry name" value="facilitated trehalose transporter Tret1"/>
    <property type="match status" value="1"/>
</dbReference>
<dbReference type="AlphaFoldDB" id="A0A0L7L6Z1"/>
<feature type="transmembrane region" description="Helical" evidence="8">
    <location>
        <begin position="165"/>
        <end position="183"/>
    </location>
</feature>
<comment type="subcellular location">
    <subcellularLocation>
        <location evidence="1">Cell membrane</location>
        <topology evidence="1">Multi-pass membrane protein</topology>
    </subcellularLocation>
</comment>
<feature type="transmembrane region" description="Helical" evidence="8">
    <location>
        <begin position="248"/>
        <end position="267"/>
    </location>
</feature>
<dbReference type="PROSITE" id="PS00216">
    <property type="entry name" value="SUGAR_TRANSPORT_1"/>
    <property type="match status" value="1"/>
</dbReference>
<evidence type="ECO:0000256" key="1">
    <source>
        <dbReference type="ARBA" id="ARBA00004651"/>
    </source>
</evidence>
<organism evidence="10 11">
    <name type="scientific">Operophtera brumata</name>
    <name type="common">Winter moth</name>
    <name type="synonym">Phalaena brumata</name>
    <dbReference type="NCBI Taxonomy" id="104452"/>
    <lineage>
        <taxon>Eukaryota</taxon>
        <taxon>Metazoa</taxon>
        <taxon>Ecdysozoa</taxon>
        <taxon>Arthropoda</taxon>
        <taxon>Hexapoda</taxon>
        <taxon>Insecta</taxon>
        <taxon>Pterygota</taxon>
        <taxon>Neoptera</taxon>
        <taxon>Endopterygota</taxon>
        <taxon>Lepidoptera</taxon>
        <taxon>Glossata</taxon>
        <taxon>Ditrysia</taxon>
        <taxon>Geometroidea</taxon>
        <taxon>Geometridae</taxon>
        <taxon>Larentiinae</taxon>
        <taxon>Operophtera</taxon>
    </lineage>
</organism>
<evidence type="ECO:0000313" key="10">
    <source>
        <dbReference type="EMBL" id="KOB71243.1"/>
    </source>
</evidence>
<keyword evidence="4" id="KW-0762">Sugar transport</keyword>
<feature type="transmembrane region" description="Helical" evidence="8">
    <location>
        <begin position="279"/>
        <end position="299"/>
    </location>
</feature>
<evidence type="ECO:0000256" key="5">
    <source>
        <dbReference type="ARBA" id="ARBA00022692"/>
    </source>
</evidence>
<feature type="transmembrane region" description="Helical" evidence="8">
    <location>
        <begin position="109"/>
        <end position="127"/>
    </location>
</feature>
<dbReference type="InterPro" id="IPR005828">
    <property type="entry name" value="MFS_sugar_transport-like"/>
</dbReference>
<evidence type="ECO:0000256" key="2">
    <source>
        <dbReference type="ARBA" id="ARBA00022448"/>
    </source>
</evidence>
<feature type="transmembrane region" description="Helical" evidence="8">
    <location>
        <begin position="377"/>
        <end position="397"/>
    </location>
</feature>
<dbReference type="PANTHER" id="PTHR48021:SF46">
    <property type="entry name" value="MAJOR FACILITATOR SUPERFAMILY (MFS) PROFILE DOMAIN-CONTAINING PROTEIN"/>
    <property type="match status" value="1"/>
</dbReference>
<keyword evidence="5 8" id="KW-0812">Transmembrane</keyword>
<dbReference type="Gene3D" id="1.20.1250.20">
    <property type="entry name" value="MFS general substrate transporter like domains"/>
    <property type="match status" value="1"/>
</dbReference>
<name>A0A0L7L6Z1_OPEBR</name>
<dbReference type="SUPFAM" id="SSF103473">
    <property type="entry name" value="MFS general substrate transporter"/>
    <property type="match status" value="1"/>
</dbReference>
<feature type="transmembrane region" description="Helical" evidence="8">
    <location>
        <begin position="50"/>
        <end position="67"/>
    </location>
</feature>
<accession>A0A0L7L6Z1</accession>
<keyword evidence="11" id="KW-1185">Reference proteome</keyword>
<dbReference type="InterPro" id="IPR050549">
    <property type="entry name" value="MFS_Trehalose_Transporter"/>
</dbReference>
<evidence type="ECO:0000256" key="8">
    <source>
        <dbReference type="SAM" id="Phobius"/>
    </source>
</evidence>
<dbReference type="InterPro" id="IPR005829">
    <property type="entry name" value="Sugar_transporter_CS"/>
</dbReference>
<dbReference type="STRING" id="104452.A0A0L7L6Z1"/>
<keyword evidence="2" id="KW-0813">Transport</keyword>
<evidence type="ECO:0000256" key="3">
    <source>
        <dbReference type="ARBA" id="ARBA00022475"/>
    </source>
</evidence>
<gene>
    <name evidence="10" type="ORF">OBRU01_13454</name>
</gene>
<feature type="transmembrane region" description="Helical" evidence="8">
    <location>
        <begin position="339"/>
        <end position="365"/>
    </location>
</feature>
<evidence type="ECO:0000259" key="9">
    <source>
        <dbReference type="PROSITE" id="PS50850"/>
    </source>
</evidence>
<evidence type="ECO:0000313" key="11">
    <source>
        <dbReference type="Proteomes" id="UP000037510"/>
    </source>
</evidence>
<dbReference type="GO" id="GO:0022857">
    <property type="term" value="F:transmembrane transporter activity"/>
    <property type="evidence" value="ECO:0007669"/>
    <property type="project" value="InterPro"/>
</dbReference>
<dbReference type="Proteomes" id="UP000037510">
    <property type="component" value="Unassembled WGS sequence"/>
</dbReference>
<dbReference type="InterPro" id="IPR020846">
    <property type="entry name" value="MFS_dom"/>
</dbReference>
<sequence length="462" mass="51685">VVNFTFNLVYNWCSDKSALNMERGNRRIQFLITSAVNLYSRPMRHQPAEISWMVAISSLGFMVGSLVSRFTSDKYGRRATLLASVLPLSIGVVLKLLARQAWTLRFARFLWGVATGMIASVSTIYLAEISDKDLRGRLILGNRFMFSFGCMVTMAVGPFVDYQTINYSLVLLPICYFSACWWIPETPYFLLKEGKVDAARETLARLTSIRDEEVLEKRLSQMESDVRKEMKRSGTVKELFTGKQYRKAIIILMAGIHAIQQYLGPIINESKSGMNTSTALIIFGVVRFTLGILSSLLVDRLGRRPLIIYSYFGSGLCLAIVGAYFFIGVHPSSSTLNPYGFIPFVGIMLATVISVLGFESVVYMLPAELFPLNIKSVAMTAVNIYGGLLNFISVKSYQQIKDLGGLSAVFWVFATATLSGAVFSMFFVPETKCKSLRQIQIELQGNIYDECSEEMQPAVLKW</sequence>
<feature type="transmembrane region" description="Helical" evidence="8">
    <location>
        <begin position="409"/>
        <end position="428"/>
    </location>
</feature>